<name>A0A6S6QL61_9HYPH</name>
<dbReference type="KEGG" id="tso:IZ6_18590"/>
<evidence type="ECO:0000313" key="2">
    <source>
        <dbReference type="EMBL" id="BCJ91124.1"/>
    </source>
</evidence>
<evidence type="ECO:0000256" key="1">
    <source>
        <dbReference type="SAM" id="MobiDB-lite"/>
    </source>
</evidence>
<sequence length="86" mass="9473">MLKEISLRGVWEPDAEQGHQVIDSSNTGQNNAPERVSTPKETARYISDVTNGISAMARKSGLDVLAYLLDMARLEAEETAQKQDPQ</sequence>
<organism evidence="2 3">
    <name type="scientific">Terrihabitans soli</name>
    <dbReference type="NCBI Taxonomy" id="708113"/>
    <lineage>
        <taxon>Bacteria</taxon>
        <taxon>Pseudomonadati</taxon>
        <taxon>Pseudomonadota</taxon>
        <taxon>Alphaproteobacteria</taxon>
        <taxon>Hyphomicrobiales</taxon>
        <taxon>Terrihabitans</taxon>
    </lineage>
</organism>
<feature type="region of interest" description="Disordered" evidence="1">
    <location>
        <begin position="1"/>
        <end position="39"/>
    </location>
</feature>
<dbReference type="Proteomes" id="UP000515317">
    <property type="component" value="Chromosome"/>
</dbReference>
<accession>A0A6S6QL61</accession>
<feature type="compositionally biased region" description="Polar residues" evidence="1">
    <location>
        <begin position="22"/>
        <end position="32"/>
    </location>
</feature>
<dbReference type="AlphaFoldDB" id="A0A6S6QL61"/>
<reference evidence="2 3" key="1">
    <citation type="submission" date="2020-08" db="EMBL/GenBank/DDBJ databases">
        <title>Genome sequence of Rhizobiales bacterium strain IZ6.</title>
        <authorList>
            <person name="Nakai R."/>
            <person name="Naganuma T."/>
        </authorList>
    </citation>
    <scope>NUCLEOTIDE SEQUENCE [LARGE SCALE GENOMIC DNA]</scope>
    <source>
        <strain evidence="2 3">IZ6</strain>
    </source>
</reference>
<dbReference type="EMBL" id="AP023361">
    <property type="protein sequence ID" value="BCJ91124.1"/>
    <property type="molecule type" value="Genomic_DNA"/>
</dbReference>
<evidence type="ECO:0000313" key="3">
    <source>
        <dbReference type="Proteomes" id="UP000515317"/>
    </source>
</evidence>
<gene>
    <name evidence="2" type="ORF">IZ6_18590</name>
</gene>
<keyword evidence="3" id="KW-1185">Reference proteome</keyword>
<dbReference type="RefSeq" id="WP_222874794.1">
    <property type="nucleotide sequence ID" value="NZ_AP023361.1"/>
</dbReference>
<protein>
    <submittedName>
        <fullName evidence="2">Uncharacterized protein</fullName>
    </submittedName>
</protein>
<proteinExistence type="predicted"/>